<evidence type="ECO:0000313" key="5">
    <source>
        <dbReference type="Proteomes" id="UP000239590"/>
    </source>
</evidence>
<dbReference type="Pfam" id="PF00072">
    <property type="entry name" value="Response_reg"/>
    <property type="match status" value="1"/>
</dbReference>
<keyword evidence="1 2" id="KW-0597">Phosphoprotein</keyword>
<dbReference type="RefSeq" id="WP_104714796.1">
    <property type="nucleotide sequence ID" value="NZ_PTRA01000003.1"/>
</dbReference>
<accession>A0A2S7IIP2</accession>
<dbReference type="EMBL" id="PTRA01000003">
    <property type="protein sequence ID" value="PQA56260.1"/>
    <property type="molecule type" value="Genomic_DNA"/>
</dbReference>
<name>A0A2S7IIP2_9BACT</name>
<dbReference type="PANTHER" id="PTHR44591:SF3">
    <property type="entry name" value="RESPONSE REGULATORY DOMAIN-CONTAINING PROTEIN"/>
    <property type="match status" value="1"/>
</dbReference>
<dbReference type="InterPro" id="IPR011006">
    <property type="entry name" value="CheY-like_superfamily"/>
</dbReference>
<organism evidence="4 5">
    <name type="scientific">Siphonobacter curvatus</name>
    <dbReference type="NCBI Taxonomy" id="2094562"/>
    <lineage>
        <taxon>Bacteria</taxon>
        <taxon>Pseudomonadati</taxon>
        <taxon>Bacteroidota</taxon>
        <taxon>Cytophagia</taxon>
        <taxon>Cytophagales</taxon>
        <taxon>Cytophagaceae</taxon>
        <taxon>Siphonobacter</taxon>
    </lineage>
</organism>
<keyword evidence="5" id="KW-1185">Reference proteome</keyword>
<proteinExistence type="predicted"/>
<protein>
    <submittedName>
        <fullName evidence="4">Response regulator</fullName>
    </submittedName>
</protein>
<dbReference type="InterPro" id="IPR050595">
    <property type="entry name" value="Bact_response_regulator"/>
</dbReference>
<gene>
    <name evidence="4" type="ORF">C5O19_18110</name>
</gene>
<feature type="domain" description="Response regulatory" evidence="3">
    <location>
        <begin position="6"/>
        <end position="129"/>
    </location>
</feature>
<evidence type="ECO:0000313" key="4">
    <source>
        <dbReference type="EMBL" id="PQA56260.1"/>
    </source>
</evidence>
<dbReference type="SMART" id="SM00448">
    <property type="entry name" value="REC"/>
    <property type="match status" value="1"/>
</dbReference>
<evidence type="ECO:0000256" key="1">
    <source>
        <dbReference type="ARBA" id="ARBA00022553"/>
    </source>
</evidence>
<feature type="modified residue" description="4-aspartylphosphate" evidence="2">
    <location>
        <position position="61"/>
    </location>
</feature>
<evidence type="ECO:0000256" key="2">
    <source>
        <dbReference type="PROSITE-ProRule" id="PRU00169"/>
    </source>
</evidence>
<dbReference type="Proteomes" id="UP000239590">
    <property type="component" value="Unassembled WGS sequence"/>
</dbReference>
<reference evidence="5" key="1">
    <citation type="submission" date="2018-02" db="EMBL/GenBank/DDBJ databases">
        <title>Genome sequencing of Solimonas sp. HR-BB.</title>
        <authorList>
            <person name="Lee Y."/>
            <person name="Jeon C.O."/>
        </authorList>
    </citation>
    <scope>NUCLEOTIDE SEQUENCE [LARGE SCALE GENOMIC DNA]</scope>
    <source>
        <strain evidence="5">HR-U</strain>
    </source>
</reference>
<dbReference type="OrthoDB" id="1524091at2"/>
<dbReference type="SUPFAM" id="SSF52172">
    <property type="entry name" value="CheY-like"/>
    <property type="match status" value="1"/>
</dbReference>
<sequence>MTIPETIILIDDDPLNNKICTYLLGRYFPQPVPIRAFTNPEEGLAYLLSLNTPQSTLVLLDLNMPELTGWQVLDALETFMTQAQAYIHIYILSSSIDLRDREKTQLYPYVKGSLEKPLTRAQLDAIFQS</sequence>
<dbReference type="Gene3D" id="3.40.50.2300">
    <property type="match status" value="1"/>
</dbReference>
<comment type="caution">
    <text evidence="4">The sequence shown here is derived from an EMBL/GenBank/DDBJ whole genome shotgun (WGS) entry which is preliminary data.</text>
</comment>
<evidence type="ECO:0000259" key="3">
    <source>
        <dbReference type="PROSITE" id="PS50110"/>
    </source>
</evidence>
<dbReference type="AlphaFoldDB" id="A0A2S7IIP2"/>
<dbReference type="GO" id="GO:0000160">
    <property type="term" value="P:phosphorelay signal transduction system"/>
    <property type="evidence" value="ECO:0007669"/>
    <property type="project" value="InterPro"/>
</dbReference>
<dbReference type="PROSITE" id="PS50110">
    <property type="entry name" value="RESPONSE_REGULATORY"/>
    <property type="match status" value="1"/>
</dbReference>
<dbReference type="InterPro" id="IPR001789">
    <property type="entry name" value="Sig_transdc_resp-reg_receiver"/>
</dbReference>
<dbReference type="PANTHER" id="PTHR44591">
    <property type="entry name" value="STRESS RESPONSE REGULATOR PROTEIN 1"/>
    <property type="match status" value="1"/>
</dbReference>